<reference evidence="3" key="2">
    <citation type="submission" date="2025-04" db="UniProtKB">
        <authorList>
            <consortium name="RefSeq"/>
        </authorList>
    </citation>
    <scope>IDENTIFICATION</scope>
</reference>
<dbReference type="EnsemblMetazoa" id="XM_017136806.1">
    <property type="protein sequence ID" value="XP_016992295.1"/>
    <property type="gene ID" value="LOC108054056"/>
</dbReference>
<gene>
    <name evidence="3" type="primary">LOC108054056</name>
    <name evidence="1" type="synonym">108054056</name>
</gene>
<dbReference type="GeneID" id="108054056"/>
<dbReference type="AlphaFoldDB" id="A0A6P4FP17"/>
<sequence length="150" mass="16759">MYALFRDNRAPPDTFFSAWEGEEKDGEDPILLISFYSKQLADYESISLQGPVKGWEGYFFLANFGNDTDVSVFIVPSTVHCFTLGLRYPYELKRHCLGYSLANDGNDVAKKPILHYGSLSYKGPVTSISDASTFSPLGALLLVVYVMIIH</sequence>
<accession>A0A6P4FP17</accession>
<evidence type="ECO:0000313" key="3">
    <source>
        <dbReference type="RefSeq" id="XP_016992295.1"/>
    </source>
</evidence>
<proteinExistence type="predicted"/>
<name>A0A6P4FP17_DRORH</name>
<reference evidence="1" key="3">
    <citation type="submission" date="2025-05" db="UniProtKB">
        <authorList>
            <consortium name="EnsemblMetazoa"/>
        </authorList>
    </citation>
    <scope>IDENTIFICATION</scope>
</reference>
<dbReference type="Proteomes" id="UP001652680">
    <property type="component" value="Unassembled WGS sequence"/>
</dbReference>
<organism evidence="3">
    <name type="scientific">Drosophila rhopaloa</name>
    <name type="common">Fruit fly</name>
    <dbReference type="NCBI Taxonomy" id="1041015"/>
    <lineage>
        <taxon>Eukaryota</taxon>
        <taxon>Metazoa</taxon>
        <taxon>Ecdysozoa</taxon>
        <taxon>Arthropoda</taxon>
        <taxon>Hexapoda</taxon>
        <taxon>Insecta</taxon>
        <taxon>Pterygota</taxon>
        <taxon>Neoptera</taxon>
        <taxon>Endopterygota</taxon>
        <taxon>Diptera</taxon>
        <taxon>Brachycera</taxon>
        <taxon>Muscomorpha</taxon>
        <taxon>Ephydroidea</taxon>
        <taxon>Drosophilidae</taxon>
        <taxon>Drosophila</taxon>
        <taxon>Sophophora</taxon>
    </lineage>
</organism>
<protein>
    <submittedName>
        <fullName evidence="3">Uncharacterized protein LOC108054056 isoform X2</fullName>
    </submittedName>
</protein>
<keyword evidence="2" id="KW-1185">Reference proteome</keyword>
<dbReference type="RefSeq" id="XP_016992295.1">
    <property type="nucleotide sequence ID" value="XM_017136806.1"/>
</dbReference>
<evidence type="ECO:0000313" key="1">
    <source>
        <dbReference type="EnsemblMetazoa" id="XP_016992295.1"/>
    </source>
</evidence>
<evidence type="ECO:0000313" key="2">
    <source>
        <dbReference type="Proteomes" id="UP001652680"/>
    </source>
</evidence>
<dbReference type="OrthoDB" id="7859473at2759"/>
<reference evidence="2" key="1">
    <citation type="journal article" date="2021" name="Elife">
        <title>Highly contiguous assemblies of 101 drosophilid genomes.</title>
        <authorList>
            <person name="Kim B.Y."/>
            <person name="Wang J.R."/>
            <person name="Miller D.E."/>
            <person name="Barmina O."/>
            <person name="Delaney E."/>
            <person name="Thompson A."/>
            <person name="Comeault A.A."/>
            <person name="Peede D."/>
            <person name="D'Agostino E.R."/>
            <person name="Pelaez J."/>
            <person name="Aguilar J.M."/>
            <person name="Haji D."/>
            <person name="Matsunaga T."/>
            <person name="Armstrong E.E."/>
            <person name="Zych M."/>
            <person name="Ogawa Y."/>
            <person name="Stamenkovic-Radak M."/>
            <person name="Jelic M."/>
            <person name="Veselinovic M.S."/>
            <person name="Tanaskovic M."/>
            <person name="Eric P."/>
            <person name="Gao J.J."/>
            <person name="Katoh T.K."/>
            <person name="Toda M.J."/>
            <person name="Watabe H."/>
            <person name="Watada M."/>
            <person name="Davis J.S."/>
            <person name="Moyle L.C."/>
            <person name="Manoli G."/>
            <person name="Bertolini E."/>
            <person name="Kostal V."/>
            <person name="Hawley R.S."/>
            <person name="Takahashi A."/>
            <person name="Jones C.D."/>
            <person name="Price D.K."/>
            <person name="Whiteman N."/>
            <person name="Kopp A."/>
            <person name="Matute D.R."/>
            <person name="Petrov D.A."/>
        </authorList>
    </citation>
    <scope>NUCLEOTIDE SEQUENCE [LARGE SCALE GENOMIC DNA]</scope>
</reference>